<name>A0A4P5NZN5_9PROT</name>
<sequence>MTYPGEKAFEVFEKKYGADAGTEVMERIADAMWDQKGNDRLIISNIHTINACNHVVDGDIEHAGEWFSFSIESGDRNGTVIHGWGPLDEVSPYKPEPPVIYEMVPRDRDLELRNPSMFRVYLHWRDADWFKEMCRSYNYDRYAQPGGKIEGYYRDKAAKRGLAWTTREDAKERIDAFRSISA</sequence>
<dbReference type="AlphaFoldDB" id="A0A4P5NZN5"/>
<proteinExistence type="predicted"/>
<gene>
    <name evidence="1" type="ORF">MSKU9_3266</name>
</gene>
<keyword evidence="2" id="KW-1185">Reference proteome</keyword>
<protein>
    <submittedName>
        <fullName evidence="1">Uncharacterized protein</fullName>
    </submittedName>
</protein>
<comment type="caution">
    <text evidence="1">The sequence shown here is derived from an EMBL/GenBank/DDBJ whole genome shotgun (WGS) entry which is preliminary data.</text>
</comment>
<accession>A0A4P5NZN5</accession>
<evidence type="ECO:0000313" key="1">
    <source>
        <dbReference type="EMBL" id="GCE85125.1"/>
    </source>
</evidence>
<reference evidence="2" key="1">
    <citation type="submission" date="2017-01" db="EMBL/GenBank/DDBJ databases">
        <title>Komagataeibacter sp. MSKU9 whole genome sequencing project.</title>
        <authorList>
            <person name="Matsutani M."/>
            <person name="Naloka K."/>
            <person name="Theeragool G."/>
            <person name="Yakushi T."/>
            <person name="Matsushita K."/>
        </authorList>
    </citation>
    <scope>NUCLEOTIDE SEQUENCE [LARGE SCALE GENOMIC DNA]</scope>
    <source>
        <strain evidence="2">MSKU9</strain>
    </source>
</reference>
<dbReference type="Proteomes" id="UP000315095">
    <property type="component" value="Unassembled WGS sequence"/>
</dbReference>
<dbReference type="OrthoDB" id="9976110at2"/>
<evidence type="ECO:0000313" key="2">
    <source>
        <dbReference type="Proteomes" id="UP000315095"/>
    </source>
</evidence>
<organism evidence="1 2">
    <name type="scientific">Komagataeibacter diospyri</name>
    <dbReference type="NCBI Taxonomy" id="1932662"/>
    <lineage>
        <taxon>Bacteria</taxon>
        <taxon>Pseudomonadati</taxon>
        <taxon>Pseudomonadota</taxon>
        <taxon>Alphaproteobacteria</taxon>
        <taxon>Acetobacterales</taxon>
        <taxon>Acetobacteraceae</taxon>
        <taxon>Komagataeibacter</taxon>
    </lineage>
</organism>
<dbReference type="EMBL" id="BDLU01000070">
    <property type="protein sequence ID" value="GCE85125.1"/>
    <property type="molecule type" value="Genomic_DNA"/>
</dbReference>
<dbReference type="RefSeq" id="WP_141262469.1">
    <property type="nucleotide sequence ID" value="NZ_BDLU01000070.1"/>
</dbReference>